<evidence type="ECO:0000256" key="8">
    <source>
        <dbReference type="ARBA" id="ARBA00022679"/>
    </source>
</evidence>
<evidence type="ECO:0000256" key="11">
    <source>
        <dbReference type="ARBA" id="ARBA00022840"/>
    </source>
</evidence>
<evidence type="ECO:0000256" key="6">
    <source>
        <dbReference type="ARBA" id="ARBA00016471"/>
    </source>
</evidence>
<dbReference type="PRINTS" id="PR00477">
    <property type="entry name" value="PHGLYCKINASE"/>
</dbReference>
<comment type="subcellular location">
    <subcellularLocation>
        <location evidence="13">Cytoplasm</location>
    </subcellularLocation>
</comment>
<feature type="binding site" evidence="13">
    <location>
        <position position="154"/>
    </location>
    <ligand>
        <name>substrate</name>
    </ligand>
</feature>
<dbReference type="GO" id="GO:0006094">
    <property type="term" value="P:gluconeogenesis"/>
    <property type="evidence" value="ECO:0007669"/>
    <property type="project" value="TreeGrafter"/>
</dbReference>
<evidence type="ECO:0000256" key="4">
    <source>
        <dbReference type="ARBA" id="ARBA00011245"/>
    </source>
</evidence>
<accession>A0A858PX59</accession>
<feature type="binding site" evidence="13 14">
    <location>
        <begin position="63"/>
        <end position="66"/>
    </location>
    <ligand>
        <name>substrate</name>
    </ligand>
</feature>
<dbReference type="GO" id="GO:0006096">
    <property type="term" value="P:glycolytic process"/>
    <property type="evidence" value="ECO:0007669"/>
    <property type="project" value="UniProtKB-UniRule"/>
</dbReference>
<comment type="subunit">
    <text evidence="4 13">Monomer.</text>
</comment>
<evidence type="ECO:0000256" key="14">
    <source>
        <dbReference type="PIRSR" id="PIRSR000724-1"/>
    </source>
</evidence>
<dbReference type="GO" id="GO:0005524">
    <property type="term" value="F:ATP binding"/>
    <property type="evidence" value="ECO:0007669"/>
    <property type="project" value="UniProtKB-KW"/>
</dbReference>
<dbReference type="PANTHER" id="PTHR11406">
    <property type="entry name" value="PHOSPHOGLYCERATE KINASE"/>
    <property type="match status" value="1"/>
</dbReference>
<comment type="similarity">
    <text evidence="3 13 16">Belongs to the phosphoglycerate kinase family.</text>
</comment>
<comment type="pathway">
    <text evidence="2 13">Carbohydrate degradation; glycolysis; pyruvate from D-glyceraldehyde 3-phosphate: step 2/5.</text>
</comment>
<keyword evidence="10 13" id="KW-0418">Kinase</keyword>
<dbReference type="GO" id="GO:0004618">
    <property type="term" value="F:phosphoglycerate kinase activity"/>
    <property type="evidence" value="ECO:0007669"/>
    <property type="project" value="UniProtKB-UniRule"/>
</dbReference>
<feature type="binding site" evidence="13 15">
    <location>
        <begin position="351"/>
        <end position="354"/>
    </location>
    <ligand>
        <name>ATP</name>
        <dbReference type="ChEBI" id="CHEBI:30616"/>
    </ligand>
</feature>
<dbReference type="FunFam" id="3.40.50.1260:FF:000031">
    <property type="entry name" value="Phosphoglycerate kinase 1"/>
    <property type="match status" value="1"/>
</dbReference>
<feature type="binding site" evidence="13">
    <location>
        <position position="121"/>
    </location>
    <ligand>
        <name>substrate</name>
    </ligand>
</feature>
<evidence type="ECO:0000313" key="18">
    <source>
        <dbReference type="Proteomes" id="UP000500930"/>
    </source>
</evidence>
<reference evidence="17 18" key="1">
    <citation type="journal article" date="2020" name="Pathogens">
        <title>First Whole Genome Sequence of Anaplasma platys, an Obligate Intracellular Rickettsial Pathogen of Dogs.</title>
        <authorList>
            <person name="Llanes A."/>
            <person name="Rajeev S."/>
        </authorList>
    </citation>
    <scope>NUCLEOTIDE SEQUENCE [LARGE SCALE GENOMIC DNA]</scope>
    <source>
        <strain evidence="17 18">S3</strain>
    </source>
</reference>
<keyword evidence="9 13" id="KW-0547">Nucleotide-binding</keyword>
<evidence type="ECO:0000313" key="17">
    <source>
        <dbReference type="EMBL" id="QJC27173.1"/>
    </source>
</evidence>
<gene>
    <name evidence="17" type="primary">pgk/tpi</name>
    <name evidence="13" type="synonym">pgk</name>
    <name evidence="17" type="ORF">ANPL_00240</name>
</gene>
<dbReference type="InterPro" id="IPR001576">
    <property type="entry name" value="Phosphoglycerate_kinase"/>
</dbReference>
<feature type="binding site" evidence="13 14">
    <location>
        <begin position="25"/>
        <end position="27"/>
    </location>
    <ligand>
        <name>substrate</name>
    </ligand>
</feature>
<evidence type="ECO:0000256" key="3">
    <source>
        <dbReference type="ARBA" id="ARBA00008982"/>
    </source>
</evidence>
<evidence type="ECO:0000256" key="2">
    <source>
        <dbReference type="ARBA" id="ARBA00004838"/>
    </source>
</evidence>
<evidence type="ECO:0000256" key="9">
    <source>
        <dbReference type="ARBA" id="ARBA00022741"/>
    </source>
</evidence>
<comment type="caution">
    <text evidence="13">Lacks conserved residue(s) required for the propagation of feature annotation.</text>
</comment>
<dbReference type="KEGG" id="aplt:ANPL_00240"/>
<evidence type="ECO:0000256" key="16">
    <source>
        <dbReference type="RuleBase" id="RU000532"/>
    </source>
</evidence>
<proteinExistence type="inferred from homology"/>
<dbReference type="PROSITE" id="PS00111">
    <property type="entry name" value="PGLYCERATE_KINASE"/>
    <property type="match status" value="1"/>
</dbReference>
<comment type="catalytic activity">
    <reaction evidence="1 13 16">
        <text>(2R)-3-phosphoglycerate + ATP = (2R)-3-phospho-glyceroyl phosphate + ADP</text>
        <dbReference type="Rhea" id="RHEA:14801"/>
        <dbReference type="ChEBI" id="CHEBI:30616"/>
        <dbReference type="ChEBI" id="CHEBI:57604"/>
        <dbReference type="ChEBI" id="CHEBI:58272"/>
        <dbReference type="ChEBI" id="CHEBI:456216"/>
        <dbReference type="EC" id="2.7.2.3"/>
    </reaction>
</comment>
<dbReference type="SUPFAM" id="SSF53748">
    <property type="entry name" value="Phosphoglycerate kinase"/>
    <property type="match status" value="1"/>
</dbReference>
<feature type="binding site" evidence="13">
    <location>
        <position position="40"/>
    </location>
    <ligand>
        <name>substrate</name>
    </ligand>
</feature>
<sequence>MGDIRDLAGVQSANLKNRKVLLRVDVNVPIEAGVVRDRTRIKRIIPTVEYLVQRGAKVLIISHLGRPKQRDKELSLGQLRGVIAEELGRDVVFIADICDPTVPSVVDKLPWGAVVLLENLRFYAGEVANSAAFARALASLADLYVNDAFSCSHRLHASVSAVSDILESFVGFNLQEELKYLSGITSERPAAAVIGGAKAATKIPMLGNLAGKIDFLILGGGLANSFLAAAGYKVGSSLYEQKQQEVIEVMEVAKRSGCELILPKDHVVATSLDGVSSARTNCEIAPEDMILDVGEQTAQVIEKTLSKCRTVFWNGPLGVFEKEAFSQGTAALLKALSTRHKACNTQTIVGGGDSIFAMRSLGYREDDFTYVSTGGGALLHFLSIA</sequence>
<dbReference type="GO" id="GO:0005829">
    <property type="term" value="C:cytosol"/>
    <property type="evidence" value="ECO:0007669"/>
    <property type="project" value="TreeGrafter"/>
</dbReference>
<evidence type="ECO:0000256" key="10">
    <source>
        <dbReference type="ARBA" id="ARBA00022777"/>
    </source>
</evidence>
<feature type="binding site" evidence="13 15">
    <location>
        <position position="202"/>
    </location>
    <ligand>
        <name>ATP</name>
        <dbReference type="ChEBI" id="CHEBI:30616"/>
    </ligand>
</feature>
<protein>
    <recommendedName>
        <fullName evidence="6 13">Phosphoglycerate kinase</fullName>
        <ecNumber evidence="5 13">2.7.2.3</ecNumber>
    </recommendedName>
</protein>
<name>A0A858PX59_9RICK</name>
<feature type="binding site" evidence="13 15">
    <location>
        <position position="321"/>
    </location>
    <ligand>
        <name>ATP</name>
        <dbReference type="ChEBI" id="CHEBI:30616"/>
    </ligand>
</feature>
<feature type="binding site" evidence="14">
    <location>
        <position position="121"/>
    </location>
    <ligand>
        <name>(2R)-3-phosphoglycerate</name>
        <dbReference type="ChEBI" id="CHEBI:58272"/>
    </ligand>
</feature>
<dbReference type="PANTHER" id="PTHR11406:SF23">
    <property type="entry name" value="PHOSPHOGLYCERATE KINASE 1, CHLOROPLASTIC-RELATED"/>
    <property type="match status" value="1"/>
</dbReference>
<evidence type="ECO:0000256" key="5">
    <source>
        <dbReference type="ARBA" id="ARBA00013061"/>
    </source>
</evidence>
<dbReference type="HAMAP" id="MF_00145">
    <property type="entry name" value="Phosphoglyc_kinase"/>
    <property type="match status" value="1"/>
</dbReference>
<keyword evidence="7 13" id="KW-0963">Cytoplasm</keyword>
<dbReference type="EMBL" id="CP046391">
    <property type="protein sequence ID" value="QJC27173.1"/>
    <property type="molecule type" value="Genomic_DNA"/>
</dbReference>
<dbReference type="UniPathway" id="UPA00109">
    <property type="reaction ID" value="UER00185"/>
</dbReference>
<dbReference type="InterPro" id="IPR015824">
    <property type="entry name" value="Phosphoglycerate_kinase_N"/>
</dbReference>
<evidence type="ECO:0000256" key="12">
    <source>
        <dbReference type="ARBA" id="ARBA00023152"/>
    </source>
</evidence>
<dbReference type="FunFam" id="3.40.50.1260:FF:000006">
    <property type="entry name" value="Phosphoglycerate kinase"/>
    <property type="match status" value="1"/>
</dbReference>
<evidence type="ECO:0000256" key="1">
    <source>
        <dbReference type="ARBA" id="ARBA00000642"/>
    </source>
</evidence>
<feature type="binding site" evidence="14">
    <location>
        <position position="40"/>
    </location>
    <ligand>
        <name>(2R)-3-phosphoglycerate</name>
        <dbReference type="ChEBI" id="CHEBI:58272"/>
    </ligand>
</feature>
<dbReference type="PIRSF" id="PIRSF000724">
    <property type="entry name" value="Pgk"/>
    <property type="match status" value="1"/>
</dbReference>
<dbReference type="GO" id="GO:0043531">
    <property type="term" value="F:ADP binding"/>
    <property type="evidence" value="ECO:0007669"/>
    <property type="project" value="TreeGrafter"/>
</dbReference>
<evidence type="ECO:0000256" key="15">
    <source>
        <dbReference type="PIRSR" id="PIRSR000724-2"/>
    </source>
</evidence>
<dbReference type="AlphaFoldDB" id="A0A858PX59"/>
<keyword evidence="12 13" id="KW-0324">Glycolysis</keyword>
<evidence type="ECO:0000256" key="13">
    <source>
        <dbReference type="HAMAP-Rule" id="MF_00145"/>
    </source>
</evidence>
<dbReference type="InterPro" id="IPR036043">
    <property type="entry name" value="Phosphoglycerate_kinase_sf"/>
</dbReference>
<dbReference type="InterPro" id="IPR015911">
    <property type="entry name" value="Phosphoglycerate_kinase_CS"/>
</dbReference>
<dbReference type="Gene3D" id="3.40.50.1260">
    <property type="entry name" value="Phosphoglycerate kinase, N-terminal domain"/>
    <property type="match status" value="2"/>
</dbReference>
<evidence type="ECO:0000256" key="7">
    <source>
        <dbReference type="ARBA" id="ARBA00022490"/>
    </source>
</evidence>
<dbReference type="RefSeq" id="WP_169192833.1">
    <property type="nucleotide sequence ID" value="NZ_CP046391.1"/>
</dbReference>
<keyword evidence="11 13" id="KW-0067">ATP-binding</keyword>
<feature type="binding site" evidence="14">
    <location>
        <position position="154"/>
    </location>
    <ligand>
        <name>(2R)-3-phosphoglycerate</name>
        <dbReference type="ChEBI" id="CHEBI:58272"/>
    </ligand>
</feature>
<dbReference type="Pfam" id="PF00162">
    <property type="entry name" value="PGK"/>
    <property type="match status" value="1"/>
</dbReference>
<dbReference type="Proteomes" id="UP000500930">
    <property type="component" value="Chromosome"/>
</dbReference>
<keyword evidence="18" id="KW-1185">Reference proteome</keyword>
<dbReference type="EC" id="2.7.2.3" evidence="5 13"/>
<organism evidence="17 18">
    <name type="scientific">Anaplasma platys</name>
    <dbReference type="NCBI Taxonomy" id="949"/>
    <lineage>
        <taxon>Bacteria</taxon>
        <taxon>Pseudomonadati</taxon>
        <taxon>Pseudomonadota</taxon>
        <taxon>Alphaproteobacteria</taxon>
        <taxon>Rickettsiales</taxon>
        <taxon>Anaplasmataceae</taxon>
        <taxon>Anaplasma</taxon>
    </lineage>
</organism>
<keyword evidence="8 13" id="KW-0808">Transferase</keyword>